<comment type="similarity">
    <text evidence="2">Belongs to the NRAMP (TC 2.A.55) family.</text>
</comment>
<evidence type="ECO:0000313" key="8">
    <source>
        <dbReference type="EMBL" id="EFJ06664.1"/>
    </source>
</evidence>
<keyword evidence="4 7" id="KW-1133">Transmembrane helix</keyword>
<feature type="region of interest" description="Disordered" evidence="6">
    <location>
        <begin position="536"/>
        <end position="607"/>
    </location>
</feature>
<evidence type="ECO:0000256" key="4">
    <source>
        <dbReference type="ARBA" id="ARBA00022989"/>
    </source>
</evidence>
<feature type="transmembrane region" description="Helical" evidence="7">
    <location>
        <begin position="319"/>
        <end position="336"/>
    </location>
</feature>
<proteinExistence type="inferred from homology"/>
<feature type="region of interest" description="Disordered" evidence="6">
    <location>
        <begin position="712"/>
        <end position="734"/>
    </location>
</feature>
<feature type="compositionally biased region" description="Basic and acidic residues" evidence="6">
    <location>
        <begin position="536"/>
        <end position="546"/>
    </location>
</feature>
<dbReference type="HOGENOM" id="CLU_006509_0_0_1"/>
<accession>D8T9K3</accession>
<evidence type="ECO:0000313" key="9">
    <source>
        <dbReference type="Proteomes" id="UP000001514"/>
    </source>
</evidence>
<dbReference type="GO" id="GO:0006879">
    <property type="term" value="P:intracellular iron ion homeostasis"/>
    <property type="evidence" value="ECO:0000318"/>
    <property type="project" value="GO_Central"/>
</dbReference>
<evidence type="ECO:0000256" key="5">
    <source>
        <dbReference type="ARBA" id="ARBA00023136"/>
    </source>
</evidence>
<dbReference type="OMA" id="ADIQYMR"/>
<feature type="region of interest" description="Disordered" evidence="6">
    <location>
        <begin position="658"/>
        <end position="678"/>
    </location>
</feature>
<dbReference type="InterPro" id="IPR001046">
    <property type="entry name" value="NRAMP_fam"/>
</dbReference>
<dbReference type="InParanoid" id="D8T9K3"/>
<dbReference type="GO" id="GO:0009873">
    <property type="term" value="P:ethylene-activated signaling pathway"/>
    <property type="evidence" value="ECO:0007669"/>
    <property type="project" value="InterPro"/>
</dbReference>
<feature type="compositionally biased region" description="Polar residues" evidence="6">
    <location>
        <begin position="588"/>
        <end position="606"/>
    </location>
</feature>
<keyword evidence="3 7" id="KW-0812">Transmembrane</keyword>
<protein>
    <submittedName>
        <fullName evidence="8">Uncharacterized protein</fullName>
    </submittedName>
</protein>
<dbReference type="KEGG" id="smo:SELMODRAFT_430486"/>
<feature type="compositionally biased region" description="Polar residues" evidence="6">
    <location>
        <begin position="716"/>
        <end position="727"/>
    </location>
</feature>
<dbReference type="PIRSF" id="PIRSF037378">
    <property type="entry name" value="EIN2"/>
    <property type="match status" value="1"/>
</dbReference>
<feature type="compositionally biased region" description="Basic and acidic residues" evidence="6">
    <location>
        <begin position="572"/>
        <end position="584"/>
    </location>
</feature>
<dbReference type="GO" id="GO:0030026">
    <property type="term" value="P:intracellular manganese ion homeostasis"/>
    <property type="evidence" value="ECO:0000318"/>
    <property type="project" value="GO_Central"/>
</dbReference>
<dbReference type="GO" id="GO:0006828">
    <property type="term" value="P:manganese ion transport"/>
    <property type="evidence" value="ECO:0000318"/>
    <property type="project" value="GO_Central"/>
</dbReference>
<dbReference type="STRING" id="88036.D8T9K3"/>
<evidence type="ECO:0000256" key="3">
    <source>
        <dbReference type="ARBA" id="ARBA00022692"/>
    </source>
</evidence>
<dbReference type="EMBL" id="GL377696">
    <property type="protein sequence ID" value="EFJ06664.1"/>
    <property type="molecule type" value="Genomic_DNA"/>
</dbReference>
<evidence type="ECO:0000256" key="2">
    <source>
        <dbReference type="ARBA" id="ARBA00009965"/>
    </source>
</evidence>
<feature type="compositionally biased region" description="Polar residues" evidence="6">
    <location>
        <begin position="554"/>
        <end position="563"/>
    </location>
</feature>
<feature type="compositionally biased region" description="Low complexity" evidence="6">
    <location>
        <begin position="666"/>
        <end position="678"/>
    </location>
</feature>
<dbReference type="GO" id="GO:0005886">
    <property type="term" value="C:plasma membrane"/>
    <property type="evidence" value="ECO:0000318"/>
    <property type="project" value="GO_Central"/>
</dbReference>
<feature type="transmembrane region" description="Helical" evidence="7">
    <location>
        <begin position="81"/>
        <end position="100"/>
    </location>
</feature>
<keyword evidence="5 7" id="KW-0472">Membrane</keyword>
<dbReference type="Proteomes" id="UP000001514">
    <property type="component" value="Unassembled WGS sequence"/>
</dbReference>
<sequence>MRIGVPSGSYISLLAPALLVSIGSIDPGNWATSIEGGSRFGYELVWVVFLANLIALLLRSLATHLNLVSGKHLAQACHDEYPSGVCLLLLFLSELSLVVLDSAMVLSSAVGLNMVLGLPVLVGALLVALDVFFLMGFVPFLGPGKAEVILGVIVLSMVLVFVLNAFVSRPPVVPILGGLWPRLKSDSLYAVVGLLGANIMPHNLYLNSALGQEQRKPDRICCAPTILDFILTAGMPAAINLAVMVVAASTFHSAGFAVLTLQDGCVVMEQALSRSVAPLAFGSALLAAGVFSTLTGTLVSQVASEGLLGKRIDAWRHRLVMRAAAVTIAVFCAWSYGNEGIYQLLVLSQVILALQLPFTLVPLIRLTSSAAYMGKNKISSLWEVLAWSVLAFVISLNLCLVFSTLFSQSEEFGGSTNWEFVAGSDSNSLTVPVALTVVTAAVGFLVWLIFAPIRSDTPAFAVEEKDGQLMDKEKDLVYYIPLDGNSSRSSDVGTVEDIINTERAELISESEVGTVTVVESEADECLPVLQQSKVDASHLSDSVREDTGEEEASITATSNSSDVGTEECPSSRVDHHHIDHHIEPEPTSVPTNDNVPYSSGETSAVASSEIGGLDKDAISLEKDDEEAESWENLEQDCAVMSSALSLTYEGIESVISTRKESSDGCSHGSESGSLSRLSGLGRASRRQFAATLDEFWGRLFDLHGQPVRSDSVIKPSVSQNSRTTHSDNGPFVSPRQAAKRDYKSCFSGSVDPFGRVHSNLAASTSSQSPSNRWCFDYKSGYSGGDQRYSSLRSFAAHEDLDCQPATIHGYNIASYTRPGSVEQQSSARARSSLHLDVASRTGGCLSQVPASYYAKSNFDQSDTMTRVFQPTQDMFSASKGGQRGVDDTSSWLPRSTDYEQWSSFSNNSVDKWNPLVYRATGELDKSLLSHPIGRSENSERTTLSFDDISPSQTHRDGFSIQAAAQQTESLWSRPVEHLFGAPGEQKSVATTNNANNNTKAFRLSTGVEFGLDTLEQLRLCVRKLLQQEGSEWLFQIDNGCDEDVIAGVAAREKSLLDLSEPGEAASVYSNGTSIWSVNKVVVPGVPHCGDSCVWGSGLLVSFGVWCVHRVLELALMESRPELWGKYTYVLNRLQGILDPAFLSPRTVLPPCICLQGYQLVGRRNDAAGWSSYPFPWPWGRNTSNPSGKAASGNLYLDMIKEVETAVGARKGRTGTAAGDVAFPKGKENLASVLKRYKRRLGNHKSGSCNRR</sequence>
<dbReference type="GO" id="GO:0034755">
    <property type="term" value="P:iron ion transmembrane transport"/>
    <property type="evidence" value="ECO:0000318"/>
    <property type="project" value="GO_Central"/>
</dbReference>
<organism evidence="9">
    <name type="scientific">Selaginella moellendorffii</name>
    <name type="common">Spikemoss</name>
    <dbReference type="NCBI Taxonomy" id="88036"/>
    <lineage>
        <taxon>Eukaryota</taxon>
        <taxon>Viridiplantae</taxon>
        <taxon>Streptophyta</taxon>
        <taxon>Embryophyta</taxon>
        <taxon>Tracheophyta</taxon>
        <taxon>Lycopodiopsida</taxon>
        <taxon>Selaginellales</taxon>
        <taxon>Selaginellaceae</taxon>
        <taxon>Selaginella</taxon>
    </lineage>
</organism>
<dbReference type="PRINTS" id="PR00447">
    <property type="entry name" value="NATRESASSCMP"/>
</dbReference>
<feature type="transmembrane region" description="Helical" evidence="7">
    <location>
        <begin position="429"/>
        <end position="450"/>
    </location>
</feature>
<dbReference type="PANTHER" id="PTHR11706">
    <property type="entry name" value="SOLUTE CARRIER PROTEIN FAMILY 11 MEMBER"/>
    <property type="match status" value="1"/>
</dbReference>
<dbReference type="Gramene" id="EFJ06664">
    <property type="protein sequence ID" value="EFJ06664"/>
    <property type="gene ID" value="SELMODRAFT_430486"/>
</dbReference>
<dbReference type="InterPro" id="IPR017187">
    <property type="entry name" value="EIN2"/>
</dbReference>
<feature type="transmembrane region" description="Helical" evidence="7">
    <location>
        <begin position="342"/>
        <end position="364"/>
    </location>
</feature>
<feature type="transmembrane region" description="Helical" evidence="7">
    <location>
        <begin position="120"/>
        <end position="141"/>
    </location>
</feature>
<evidence type="ECO:0000256" key="6">
    <source>
        <dbReference type="SAM" id="MobiDB-lite"/>
    </source>
</evidence>
<keyword evidence="9" id="KW-1185">Reference proteome</keyword>
<dbReference type="PANTHER" id="PTHR11706:SF75">
    <property type="entry name" value="ETHYLENE-INSENSITIVE PROTEIN 2"/>
    <property type="match status" value="1"/>
</dbReference>
<comment type="subcellular location">
    <subcellularLocation>
        <location evidence="1">Membrane</location>
        <topology evidence="1">Multi-pass membrane protein</topology>
    </subcellularLocation>
</comment>
<dbReference type="eggNOG" id="KOG1291">
    <property type="taxonomic scope" value="Eukaryota"/>
</dbReference>
<evidence type="ECO:0000256" key="7">
    <source>
        <dbReference type="SAM" id="Phobius"/>
    </source>
</evidence>
<dbReference type="AlphaFoldDB" id="D8T9K3"/>
<dbReference type="NCBIfam" id="NF037982">
    <property type="entry name" value="Nramp_1"/>
    <property type="match status" value="1"/>
</dbReference>
<dbReference type="Pfam" id="PF01566">
    <property type="entry name" value="Nramp"/>
    <property type="match status" value="1"/>
</dbReference>
<evidence type="ECO:0000256" key="1">
    <source>
        <dbReference type="ARBA" id="ARBA00004141"/>
    </source>
</evidence>
<feature type="transmembrane region" description="Helical" evidence="7">
    <location>
        <begin position="45"/>
        <end position="69"/>
    </location>
</feature>
<feature type="transmembrane region" description="Helical" evidence="7">
    <location>
        <begin position="187"/>
        <end position="206"/>
    </location>
</feature>
<feature type="transmembrane region" description="Helical" evidence="7">
    <location>
        <begin position="384"/>
        <end position="409"/>
    </location>
</feature>
<dbReference type="GO" id="GO:0005384">
    <property type="term" value="F:manganese ion transmembrane transporter activity"/>
    <property type="evidence" value="ECO:0000318"/>
    <property type="project" value="GO_Central"/>
</dbReference>
<feature type="transmembrane region" description="Helical" evidence="7">
    <location>
        <begin position="148"/>
        <end position="167"/>
    </location>
</feature>
<reference evidence="8 9" key="1">
    <citation type="journal article" date="2011" name="Science">
        <title>The Selaginella genome identifies genetic changes associated with the evolution of vascular plants.</title>
        <authorList>
            <person name="Banks J.A."/>
            <person name="Nishiyama T."/>
            <person name="Hasebe M."/>
            <person name="Bowman J.L."/>
            <person name="Gribskov M."/>
            <person name="dePamphilis C."/>
            <person name="Albert V.A."/>
            <person name="Aono N."/>
            <person name="Aoyama T."/>
            <person name="Ambrose B.A."/>
            <person name="Ashton N.W."/>
            <person name="Axtell M.J."/>
            <person name="Barker E."/>
            <person name="Barker M.S."/>
            <person name="Bennetzen J.L."/>
            <person name="Bonawitz N.D."/>
            <person name="Chapple C."/>
            <person name="Cheng C."/>
            <person name="Correa L.G."/>
            <person name="Dacre M."/>
            <person name="DeBarry J."/>
            <person name="Dreyer I."/>
            <person name="Elias M."/>
            <person name="Engstrom E.M."/>
            <person name="Estelle M."/>
            <person name="Feng L."/>
            <person name="Finet C."/>
            <person name="Floyd S.K."/>
            <person name="Frommer W.B."/>
            <person name="Fujita T."/>
            <person name="Gramzow L."/>
            <person name="Gutensohn M."/>
            <person name="Harholt J."/>
            <person name="Hattori M."/>
            <person name="Heyl A."/>
            <person name="Hirai T."/>
            <person name="Hiwatashi Y."/>
            <person name="Ishikawa M."/>
            <person name="Iwata M."/>
            <person name="Karol K.G."/>
            <person name="Koehler B."/>
            <person name="Kolukisaoglu U."/>
            <person name="Kubo M."/>
            <person name="Kurata T."/>
            <person name="Lalonde S."/>
            <person name="Li K."/>
            <person name="Li Y."/>
            <person name="Litt A."/>
            <person name="Lyons E."/>
            <person name="Manning G."/>
            <person name="Maruyama T."/>
            <person name="Michael T.P."/>
            <person name="Mikami K."/>
            <person name="Miyazaki S."/>
            <person name="Morinaga S."/>
            <person name="Murata T."/>
            <person name="Mueller-Roeber B."/>
            <person name="Nelson D.R."/>
            <person name="Obara M."/>
            <person name="Oguri Y."/>
            <person name="Olmstead R.G."/>
            <person name="Onodera N."/>
            <person name="Petersen B.L."/>
            <person name="Pils B."/>
            <person name="Prigge M."/>
            <person name="Rensing S.A."/>
            <person name="Riano-Pachon D.M."/>
            <person name="Roberts A.W."/>
            <person name="Sato Y."/>
            <person name="Scheller H.V."/>
            <person name="Schulz B."/>
            <person name="Schulz C."/>
            <person name="Shakirov E.V."/>
            <person name="Shibagaki N."/>
            <person name="Shinohara N."/>
            <person name="Shippen D.E."/>
            <person name="Soerensen I."/>
            <person name="Sotooka R."/>
            <person name="Sugimoto N."/>
            <person name="Sugita M."/>
            <person name="Sumikawa N."/>
            <person name="Tanurdzic M."/>
            <person name="Theissen G."/>
            <person name="Ulvskov P."/>
            <person name="Wakazuki S."/>
            <person name="Weng J.K."/>
            <person name="Willats W.W."/>
            <person name="Wipf D."/>
            <person name="Wolf P.G."/>
            <person name="Yang L."/>
            <person name="Zimmer A.D."/>
            <person name="Zhu Q."/>
            <person name="Mitros T."/>
            <person name="Hellsten U."/>
            <person name="Loque D."/>
            <person name="Otillar R."/>
            <person name="Salamov A."/>
            <person name="Schmutz J."/>
            <person name="Shapiro H."/>
            <person name="Lindquist E."/>
            <person name="Lucas S."/>
            <person name="Rokhsar D."/>
            <person name="Grigoriev I.V."/>
        </authorList>
    </citation>
    <scope>NUCLEOTIDE SEQUENCE [LARGE SCALE GENOMIC DNA]</scope>
</reference>
<feature type="transmembrane region" description="Helical" evidence="7">
    <location>
        <begin position="7"/>
        <end position="25"/>
    </location>
</feature>
<dbReference type="OrthoDB" id="409173at2759"/>
<feature type="transmembrane region" description="Helical" evidence="7">
    <location>
        <begin position="279"/>
        <end position="299"/>
    </location>
</feature>
<gene>
    <name evidence="8" type="ORF">SELMODRAFT_430486</name>
</gene>
<feature type="transmembrane region" description="Helical" evidence="7">
    <location>
        <begin position="226"/>
        <end position="259"/>
    </location>
</feature>
<name>D8T9K3_SELML</name>
<dbReference type="FunCoup" id="D8T9K3">
    <property type="interactions" value="2093"/>
</dbReference>